<evidence type="ECO:0000259" key="3">
    <source>
        <dbReference type="PROSITE" id="PS51782"/>
    </source>
</evidence>
<dbReference type="CDD" id="cd00118">
    <property type="entry name" value="LysM"/>
    <property type="match status" value="1"/>
</dbReference>
<dbReference type="Gene3D" id="3.10.350.10">
    <property type="entry name" value="LysM domain"/>
    <property type="match status" value="1"/>
</dbReference>
<reference evidence="4" key="1">
    <citation type="journal article" date="2020" name="mSystems">
        <title>Genome- and Community-Level Interaction Insights into Carbon Utilization and Element Cycling Functions of Hydrothermarchaeota in Hydrothermal Sediment.</title>
        <authorList>
            <person name="Zhou Z."/>
            <person name="Liu Y."/>
            <person name="Xu W."/>
            <person name="Pan J."/>
            <person name="Luo Z.H."/>
            <person name="Li M."/>
        </authorList>
    </citation>
    <scope>NUCLEOTIDE SEQUENCE [LARGE SCALE GENOMIC DNA]</scope>
    <source>
        <strain evidence="4">SpSt-769</strain>
    </source>
</reference>
<sequence length="427" mass="47969">MEGVAESYVSRGLSWVNARTLSETGGAGWRISIRRAAWPVALFVAALGAGGCATTAHVLKDRFDYRPAIANAFSHAIAIAPFSRKNASLKKEQFPPIPREENTPRVRAFIRKYAYDQRDTTRAYLATLEPYLPMLKKEARDNGLPEEISYLVMLESGADPEARSPANALGMWQFMPATARSYGLRVDKWVDERLDPQKSTRAAMRYLKDLYGLFGCWRLAISAYNSGENKLNKVLRQEDAEEYYEISSSPRLKRETKEFFPKFLALATIAKNPAKYGFPPLAEYKPDEKWEQISIRGAYRLETLARAAGVRHEELAQLNPALIRGITPADGPPYSLRVPLGKRTILLSNLDKTPEETGATHVTHVVTRGENLLKILRKYRVSKAQLVKANPDLNLNRRLRQGIKIVVPLEKGVKKSPVRTSSLSKTL</sequence>
<protein>
    <submittedName>
        <fullName evidence="4">LysM peptidoglycan-binding domain-containing protein</fullName>
    </submittedName>
</protein>
<keyword evidence="2" id="KW-1133">Transmembrane helix</keyword>
<dbReference type="GO" id="GO:0016020">
    <property type="term" value="C:membrane"/>
    <property type="evidence" value="ECO:0007669"/>
    <property type="project" value="InterPro"/>
</dbReference>
<dbReference type="InterPro" id="IPR000189">
    <property type="entry name" value="Transglyc_AS"/>
</dbReference>
<dbReference type="SMART" id="SM00257">
    <property type="entry name" value="LysM"/>
    <property type="match status" value="1"/>
</dbReference>
<dbReference type="GO" id="GO:0008933">
    <property type="term" value="F:peptidoglycan lytic transglycosylase activity"/>
    <property type="evidence" value="ECO:0007669"/>
    <property type="project" value="InterPro"/>
</dbReference>
<evidence type="ECO:0000313" key="4">
    <source>
        <dbReference type="EMBL" id="HGH61844.1"/>
    </source>
</evidence>
<proteinExistence type="inferred from homology"/>
<comment type="caution">
    <text evidence="4">The sequence shown here is derived from an EMBL/GenBank/DDBJ whole genome shotgun (WGS) entry which is preliminary data.</text>
</comment>
<dbReference type="PANTHER" id="PTHR37423:SF2">
    <property type="entry name" value="MEMBRANE-BOUND LYTIC MUREIN TRANSGLYCOSYLASE C"/>
    <property type="match status" value="1"/>
</dbReference>
<gene>
    <name evidence="4" type="ORF">ENV54_11170</name>
</gene>
<organism evidence="4">
    <name type="scientific">Desulfomonile tiedjei</name>
    <dbReference type="NCBI Taxonomy" id="2358"/>
    <lineage>
        <taxon>Bacteria</taxon>
        <taxon>Pseudomonadati</taxon>
        <taxon>Thermodesulfobacteriota</taxon>
        <taxon>Desulfomonilia</taxon>
        <taxon>Desulfomonilales</taxon>
        <taxon>Desulfomonilaceae</taxon>
        <taxon>Desulfomonile</taxon>
    </lineage>
</organism>
<name>A0A7C4AT99_9BACT</name>
<dbReference type="InterPro" id="IPR018392">
    <property type="entry name" value="LysM"/>
</dbReference>
<evidence type="ECO:0000256" key="2">
    <source>
        <dbReference type="SAM" id="Phobius"/>
    </source>
</evidence>
<dbReference type="PROSITE" id="PS51782">
    <property type="entry name" value="LYSM"/>
    <property type="match status" value="1"/>
</dbReference>
<dbReference type="InterPro" id="IPR036779">
    <property type="entry name" value="LysM_dom_sf"/>
</dbReference>
<accession>A0A7C4AT99</accession>
<dbReference type="PANTHER" id="PTHR37423">
    <property type="entry name" value="SOLUBLE LYTIC MUREIN TRANSGLYCOSYLASE-RELATED"/>
    <property type="match status" value="1"/>
</dbReference>
<dbReference type="Gene3D" id="1.10.530.10">
    <property type="match status" value="1"/>
</dbReference>
<dbReference type="InterPro" id="IPR023346">
    <property type="entry name" value="Lysozyme-like_dom_sf"/>
</dbReference>
<dbReference type="Pfam" id="PF01476">
    <property type="entry name" value="LysM"/>
    <property type="match status" value="1"/>
</dbReference>
<comment type="similarity">
    <text evidence="1">Belongs to the transglycosylase Slt family.</text>
</comment>
<dbReference type="Pfam" id="PF01464">
    <property type="entry name" value="SLT"/>
    <property type="match status" value="1"/>
</dbReference>
<feature type="transmembrane region" description="Helical" evidence="2">
    <location>
        <begin position="36"/>
        <end position="59"/>
    </location>
</feature>
<dbReference type="SUPFAM" id="SSF53955">
    <property type="entry name" value="Lysozyme-like"/>
    <property type="match status" value="1"/>
</dbReference>
<dbReference type="SUPFAM" id="SSF54106">
    <property type="entry name" value="LysM domain"/>
    <property type="match status" value="1"/>
</dbReference>
<dbReference type="CDD" id="cd16894">
    <property type="entry name" value="MltD-like"/>
    <property type="match status" value="1"/>
</dbReference>
<feature type="domain" description="LysM" evidence="3">
    <location>
        <begin position="362"/>
        <end position="407"/>
    </location>
</feature>
<dbReference type="InterPro" id="IPR008258">
    <property type="entry name" value="Transglycosylase_SLT_dom_1"/>
</dbReference>
<dbReference type="GO" id="GO:0000270">
    <property type="term" value="P:peptidoglycan metabolic process"/>
    <property type="evidence" value="ECO:0007669"/>
    <property type="project" value="InterPro"/>
</dbReference>
<dbReference type="AlphaFoldDB" id="A0A7C4AT99"/>
<dbReference type="EMBL" id="DTGT01000363">
    <property type="protein sequence ID" value="HGH61844.1"/>
    <property type="molecule type" value="Genomic_DNA"/>
</dbReference>
<keyword evidence="2" id="KW-0812">Transmembrane</keyword>
<keyword evidence="2" id="KW-0472">Membrane</keyword>
<dbReference type="PROSITE" id="PS00922">
    <property type="entry name" value="TRANSGLYCOSYLASE"/>
    <property type="match status" value="1"/>
</dbReference>
<evidence type="ECO:0000256" key="1">
    <source>
        <dbReference type="ARBA" id="ARBA00007734"/>
    </source>
</evidence>